<organism evidence="5 6">
    <name type="scientific">Ottowia flava</name>
    <dbReference type="NCBI Taxonomy" id="2675430"/>
    <lineage>
        <taxon>Bacteria</taxon>
        <taxon>Pseudomonadati</taxon>
        <taxon>Pseudomonadota</taxon>
        <taxon>Betaproteobacteria</taxon>
        <taxon>Burkholderiales</taxon>
        <taxon>Comamonadaceae</taxon>
        <taxon>Ottowia</taxon>
    </lineage>
</organism>
<feature type="region of interest" description="Disordered" evidence="3">
    <location>
        <begin position="1"/>
        <end position="26"/>
    </location>
</feature>
<dbReference type="RefSeq" id="WP_147911981.1">
    <property type="nucleotide sequence ID" value="NZ_JBHUEJ010000015.1"/>
</dbReference>
<name>A0ABW4KQA9_9BURK</name>
<keyword evidence="1 2" id="KW-0238">DNA-binding</keyword>
<dbReference type="PANTHER" id="PTHR43479:SF11">
    <property type="entry name" value="ACREF_ENVCD OPERON REPRESSOR-RELATED"/>
    <property type="match status" value="1"/>
</dbReference>
<dbReference type="InterPro" id="IPR001647">
    <property type="entry name" value="HTH_TetR"/>
</dbReference>
<evidence type="ECO:0000259" key="4">
    <source>
        <dbReference type="PROSITE" id="PS50977"/>
    </source>
</evidence>
<dbReference type="PRINTS" id="PR00455">
    <property type="entry name" value="HTHTETR"/>
</dbReference>
<feature type="domain" description="HTH tetR-type" evidence="4">
    <location>
        <begin position="32"/>
        <end position="92"/>
    </location>
</feature>
<proteinExistence type="predicted"/>
<accession>A0ABW4KQA9</accession>
<dbReference type="Proteomes" id="UP001597304">
    <property type="component" value="Unassembled WGS sequence"/>
</dbReference>
<evidence type="ECO:0000256" key="1">
    <source>
        <dbReference type="ARBA" id="ARBA00023125"/>
    </source>
</evidence>
<dbReference type="Pfam" id="PF00440">
    <property type="entry name" value="TetR_N"/>
    <property type="match status" value="1"/>
</dbReference>
<dbReference type="PROSITE" id="PS50977">
    <property type="entry name" value="HTH_TETR_2"/>
    <property type="match status" value="1"/>
</dbReference>
<gene>
    <name evidence="5" type="ORF">ACFSF0_06390</name>
</gene>
<comment type="caution">
    <text evidence="5">The sequence shown here is derived from an EMBL/GenBank/DDBJ whole genome shotgun (WGS) entry which is preliminary data.</text>
</comment>
<dbReference type="PANTHER" id="PTHR43479">
    <property type="entry name" value="ACREF/ENVCD OPERON REPRESSOR-RELATED"/>
    <property type="match status" value="1"/>
</dbReference>
<evidence type="ECO:0000313" key="5">
    <source>
        <dbReference type="EMBL" id="MFD1710225.1"/>
    </source>
</evidence>
<reference evidence="6" key="1">
    <citation type="journal article" date="2019" name="Int. J. Syst. Evol. Microbiol.">
        <title>The Global Catalogue of Microorganisms (GCM) 10K type strain sequencing project: providing services to taxonomists for standard genome sequencing and annotation.</title>
        <authorList>
            <consortium name="The Broad Institute Genomics Platform"/>
            <consortium name="The Broad Institute Genome Sequencing Center for Infectious Disease"/>
            <person name="Wu L."/>
            <person name="Ma J."/>
        </authorList>
    </citation>
    <scope>NUCLEOTIDE SEQUENCE [LARGE SCALE GENOMIC DNA]</scope>
    <source>
        <strain evidence="6">LMG 29247</strain>
    </source>
</reference>
<sequence>MQPHINHPTLPDDQAAEATEIKPKTGTRLPKEVRMQQIEFAALKVFRCRGYKDGSTKEIAKEAGVTEGLIFKYYPTKIQILENIICTWYDKALSQYLAQIQIIESLNDKLKYAISHNLECMCNDAEISNLYLELRRDRYFKSSRLLEYNKLYVGEMINVIKNIQDTHNTGREPIRPTLIAQMIYSMAEARSEPHRFGEKKINIQTTADEIYELFMRLL</sequence>
<dbReference type="Gene3D" id="1.10.357.10">
    <property type="entry name" value="Tetracycline Repressor, domain 2"/>
    <property type="match status" value="1"/>
</dbReference>
<dbReference type="EMBL" id="JBHUEJ010000015">
    <property type="protein sequence ID" value="MFD1710225.1"/>
    <property type="molecule type" value="Genomic_DNA"/>
</dbReference>
<dbReference type="InterPro" id="IPR050624">
    <property type="entry name" value="HTH-type_Tx_Regulator"/>
</dbReference>
<dbReference type="SUPFAM" id="SSF46689">
    <property type="entry name" value="Homeodomain-like"/>
    <property type="match status" value="1"/>
</dbReference>
<evidence type="ECO:0000313" key="6">
    <source>
        <dbReference type="Proteomes" id="UP001597304"/>
    </source>
</evidence>
<keyword evidence="6" id="KW-1185">Reference proteome</keyword>
<evidence type="ECO:0000256" key="2">
    <source>
        <dbReference type="PROSITE-ProRule" id="PRU00335"/>
    </source>
</evidence>
<protein>
    <submittedName>
        <fullName evidence="5">TetR/AcrR family transcriptional regulator</fullName>
    </submittedName>
</protein>
<feature type="DNA-binding region" description="H-T-H motif" evidence="2">
    <location>
        <begin position="55"/>
        <end position="74"/>
    </location>
</feature>
<dbReference type="InterPro" id="IPR009057">
    <property type="entry name" value="Homeodomain-like_sf"/>
</dbReference>
<evidence type="ECO:0000256" key="3">
    <source>
        <dbReference type="SAM" id="MobiDB-lite"/>
    </source>
</evidence>